<proteinExistence type="predicted"/>
<keyword evidence="4" id="KW-0804">Transcription</keyword>
<dbReference type="EMBL" id="CP056030">
    <property type="protein sequence ID" value="QKZ04166.1"/>
    <property type="molecule type" value="Genomic_DNA"/>
</dbReference>
<keyword evidence="8" id="KW-1185">Reference proteome</keyword>
<sequence length="320" mass="35398">MTETTSAPSTPVEGETSLGILNQAYQSSVKTPFELAQQTGAVSHIVTDRNHRLLAAQWRLQDSVLAYRDIPESTLTFHISGSTRVAKFIDGRCIAQGARVNSVSLTTPGSSEWELQGQMEIMHLYLPEHTLRSFVDSHAPTGQNLELRAFFAAVDPWLTGFFTMLGVDIAKGGAGFSDSLLLDSLWALLLSHLFDNYMGDRAPARSTKISTRQIGGHALRMLQDYLADHLAEDVSLRDLAALVNLSEGHLLRVFRSGTGLTPYQYLISIRIDEVKRLLRHSDLTAKTIARMTGFASPAHMGDCFRRRVGITPGDFRQKLK</sequence>
<dbReference type="GO" id="GO:0003700">
    <property type="term" value="F:DNA-binding transcription factor activity"/>
    <property type="evidence" value="ECO:0007669"/>
    <property type="project" value="InterPro"/>
</dbReference>
<evidence type="ECO:0000313" key="8">
    <source>
        <dbReference type="Proteomes" id="UP000509568"/>
    </source>
</evidence>
<keyword evidence="3" id="KW-0010">Activator</keyword>
<dbReference type="KEGG" id="pez:HWQ56_10375"/>
<feature type="domain" description="HTH araC/xylS-type" evidence="6">
    <location>
        <begin position="220"/>
        <end position="318"/>
    </location>
</feature>
<dbReference type="PROSITE" id="PS01124">
    <property type="entry name" value="HTH_ARAC_FAMILY_2"/>
    <property type="match status" value="1"/>
</dbReference>
<protein>
    <submittedName>
        <fullName evidence="7">Helix-turn-helix transcriptional regulator</fullName>
    </submittedName>
</protein>
<dbReference type="InterPro" id="IPR009057">
    <property type="entry name" value="Homeodomain-like_sf"/>
</dbReference>
<dbReference type="GO" id="GO:0043565">
    <property type="term" value="F:sequence-specific DNA binding"/>
    <property type="evidence" value="ECO:0007669"/>
    <property type="project" value="InterPro"/>
</dbReference>
<evidence type="ECO:0000256" key="5">
    <source>
        <dbReference type="ARBA" id="ARBA00037345"/>
    </source>
</evidence>
<dbReference type="SMART" id="SM00342">
    <property type="entry name" value="HTH_ARAC"/>
    <property type="match status" value="1"/>
</dbReference>
<evidence type="ECO:0000256" key="4">
    <source>
        <dbReference type="ARBA" id="ARBA00023163"/>
    </source>
</evidence>
<name>A0A7D5HFP3_9PSED</name>
<keyword evidence="1" id="KW-0805">Transcription regulation</keyword>
<evidence type="ECO:0000256" key="2">
    <source>
        <dbReference type="ARBA" id="ARBA00023125"/>
    </source>
</evidence>
<keyword evidence="2" id="KW-0238">DNA-binding</keyword>
<gene>
    <name evidence="7" type="ORF">HWQ56_10375</name>
</gene>
<dbReference type="SUPFAM" id="SSF46689">
    <property type="entry name" value="Homeodomain-like"/>
    <property type="match status" value="2"/>
</dbReference>
<reference evidence="7 8" key="1">
    <citation type="submission" date="2020-06" db="EMBL/GenBank/DDBJ databases">
        <title>Pseudomonas eucalypticola sp. nov., an endophyte of Eucalyptus dunnii leaves with biocontrol ability of eucalyptus leaf blight.</title>
        <authorList>
            <person name="Liu Y."/>
            <person name="Song Z."/>
            <person name="Zeng H."/>
            <person name="Lu M."/>
            <person name="Wang X."/>
            <person name="Lian X."/>
            <person name="Zhang Q."/>
        </authorList>
    </citation>
    <scope>NUCLEOTIDE SEQUENCE [LARGE SCALE GENOMIC DNA]</scope>
    <source>
        <strain evidence="7 8">NP-1</strain>
    </source>
</reference>
<evidence type="ECO:0000259" key="6">
    <source>
        <dbReference type="PROSITE" id="PS01124"/>
    </source>
</evidence>
<dbReference type="Proteomes" id="UP000509568">
    <property type="component" value="Chromosome"/>
</dbReference>
<dbReference type="RefSeq" id="WP_176570385.1">
    <property type="nucleotide sequence ID" value="NZ_CP056030.1"/>
</dbReference>
<dbReference type="Pfam" id="PF12833">
    <property type="entry name" value="HTH_18"/>
    <property type="match status" value="1"/>
</dbReference>
<evidence type="ECO:0000256" key="3">
    <source>
        <dbReference type="ARBA" id="ARBA00023159"/>
    </source>
</evidence>
<dbReference type="AlphaFoldDB" id="A0A7D5HFP3"/>
<dbReference type="PANTHER" id="PTHR46796">
    <property type="entry name" value="HTH-TYPE TRANSCRIPTIONAL ACTIVATOR RHAS-RELATED"/>
    <property type="match status" value="1"/>
</dbReference>
<evidence type="ECO:0000256" key="1">
    <source>
        <dbReference type="ARBA" id="ARBA00023015"/>
    </source>
</evidence>
<dbReference type="Gene3D" id="1.10.10.60">
    <property type="entry name" value="Homeodomain-like"/>
    <property type="match status" value="2"/>
</dbReference>
<accession>A0A7D5HFP3</accession>
<dbReference type="InterPro" id="IPR018060">
    <property type="entry name" value="HTH_AraC"/>
</dbReference>
<evidence type="ECO:0000313" key="7">
    <source>
        <dbReference type="EMBL" id="QKZ04166.1"/>
    </source>
</evidence>
<comment type="function">
    <text evidence="5">Regulatory protein of the TOL plasmid xyl operons. XylS activates the xylXYZLTEGFJQKIH operon required for the degradation of toluene, m-xylene and p-xylene.</text>
</comment>
<dbReference type="InterPro" id="IPR050204">
    <property type="entry name" value="AraC_XylS_family_regulators"/>
</dbReference>
<dbReference type="PANTHER" id="PTHR46796:SF6">
    <property type="entry name" value="ARAC SUBFAMILY"/>
    <property type="match status" value="1"/>
</dbReference>
<organism evidence="7 8">
    <name type="scientific">Pseudomonas eucalypticola</name>
    <dbReference type="NCBI Taxonomy" id="2599595"/>
    <lineage>
        <taxon>Bacteria</taxon>
        <taxon>Pseudomonadati</taxon>
        <taxon>Pseudomonadota</taxon>
        <taxon>Gammaproteobacteria</taxon>
        <taxon>Pseudomonadales</taxon>
        <taxon>Pseudomonadaceae</taxon>
        <taxon>Pseudomonas</taxon>
    </lineage>
</organism>